<dbReference type="Gene3D" id="1.10.540.10">
    <property type="entry name" value="Acyl-CoA dehydrogenase/oxidase, N-terminal domain"/>
    <property type="match status" value="1"/>
</dbReference>
<evidence type="ECO:0000259" key="6">
    <source>
        <dbReference type="Pfam" id="PF00441"/>
    </source>
</evidence>
<dbReference type="Pfam" id="PF02771">
    <property type="entry name" value="Acyl-CoA_dh_N"/>
    <property type="match status" value="1"/>
</dbReference>
<comment type="caution">
    <text evidence="9">The sequence shown here is derived from an EMBL/GenBank/DDBJ whole genome shotgun (WGS) entry which is preliminary data.</text>
</comment>
<organism evidence="9 10">
    <name type="scientific">Nocardiopsis terrae</name>
    <dbReference type="NCBI Taxonomy" id="372655"/>
    <lineage>
        <taxon>Bacteria</taxon>
        <taxon>Bacillati</taxon>
        <taxon>Actinomycetota</taxon>
        <taxon>Actinomycetes</taxon>
        <taxon>Streptosporangiales</taxon>
        <taxon>Nocardiopsidaceae</taxon>
        <taxon>Nocardiopsis</taxon>
    </lineage>
</organism>
<dbReference type="InterPro" id="IPR036250">
    <property type="entry name" value="AcylCo_DH-like_C"/>
</dbReference>
<dbReference type="Pfam" id="PF02770">
    <property type="entry name" value="Acyl-CoA_dh_M"/>
    <property type="match status" value="1"/>
</dbReference>
<dbReference type="PROSITE" id="PS00073">
    <property type="entry name" value="ACYL_COA_DH_2"/>
    <property type="match status" value="1"/>
</dbReference>
<proteinExistence type="inferred from homology"/>
<dbReference type="SUPFAM" id="SSF47203">
    <property type="entry name" value="Acyl-CoA dehydrogenase C-terminal domain-like"/>
    <property type="match status" value="1"/>
</dbReference>
<comment type="similarity">
    <text evidence="2 5">Belongs to the acyl-CoA dehydrogenase family.</text>
</comment>
<protein>
    <submittedName>
        <fullName evidence="9">Butyryl-CoA dehydrogenase</fullName>
        <ecNumber evidence="9">1.3.8.1</ecNumber>
    </submittedName>
</protein>
<evidence type="ECO:0000259" key="8">
    <source>
        <dbReference type="Pfam" id="PF02771"/>
    </source>
</evidence>
<gene>
    <name evidence="9" type="ORF">H4W79_001446</name>
</gene>
<dbReference type="InterPro" id="IPR013786">
    <property type="entry name" value="AcylCoA_DH/ox_N"/>
</dbReference>
<dbReference type="InterPro" id="IPR037069">
    <property type="entry name" value="AcylCoA_DH/ox_N_sf"/>
</dbReference>
<feature type="domain" description="Acyl-CoA oxidase/dehydrogenase middle" evidence="7">
    <location>
        <begin position="123"/>
        <end position="221"/>
    </location>
</feature>
<dbReference type="PROSITE" id="PS00072">
    <property type="entry name" value="ACYL_COA_DH_1"/>
    <property type="match status" value="1"/>
</dbReference>
<keyword evidence="10" id="KW-1185">Reference proteome</keyword>
<keyword evidence="4 5" id="KW-0274">FAD</keyword>
<dbReference type="InterPro" id="IPR006091">
    <property type="entry name" value="Acyl-CoA_Oxase/DH_mid-dom"/>
</dbReference>
<evidence type="ECO:0000313" key="10">
    <source>
        <dbReference type="Proteomes" id="UP000598217"/>
    </source>
</evidence>
<dbReference type="Gene3D" id="2.40.110.10">
    <property type="entry name" value="Butyryl-CoA Dehydrogenase, subunit A, domain 2"/>
    <property type="match status" value="1"/>
</dbReference>
<evidence type="ECO:0000256" key="5">
    <source>
        <dbReference type="RuleBase" id="RU362125"/>
    </source>
</evidence>
<dbReference type="PANTHER" id="PTHR43884:SF12">
    <property type="entry name" value="ISOVALERYL-COA DEHYDROGENASE, MITOCHONDRIAL-RELATED"/>
    <property type="match status" value="1"/>
</dbReference>
<dbReference type="PIRSF" id="PIRSF016578">
    <property type="entry name" value="HsaA"/>
    <property type="match status" value="1"/>
</dbReference>
<dbReference type="Pfam" id="PF00441">
    <property type="entry name" value="Acyl-CoA_dh_1"/>
    <property type="match status" value="1"/>
</dbReference>
<dbReference type="EMBL" id="JADBDY010000001">
    <property type="protein sequence ID" value="MBE1457232.1"/>
    <property type="molecule type" value="Genomic_DNA"/>
</dbReference>
<dbReference type="Gene3D" id="1.20.140.10">
    <property type="entry name" value="Butyryl-CoA Dehydrogenase, subunit A, domain 3"/>
    <property type="match status" value="1"/>
</dbReference>
<comment type="cofactor">
    <cofactor evidence="1 5">
        <name>FAD</name>
        <dbReference type="ChEBI" id="CHEBI:57692"/>
    </cofactor>
</comment>
<dbReference type="InterPro" id="IPR046373">
    <property type="entry name" value="Acyl-CoA_Oxase/DH_mid-dom_sf"/>
</dbReference>
<feature type="domain" description="Acyl-CoA dehydrogenase/oxidase N-terminal" evidence="8">
    <location>
        <begin position="8"/>
        <end position="119"/>
    </location>
</feature>
<dbReference type="SUPFAM" id="SSF56645">
    <property type="entry name" value="Acyl-CoA dehydrogenase NM domain-like"/>
    <property type="match status" value="1"/>
</dbReference>
<dbReference type="InterPro" id="IPR009100">
    <property type="entry name" value="AcylCoA_DH/oxidase_NM_dom_sf"/>
</dbReference>
<dbReference type="RefSeq" id="WP_191273265.1">
    <property type="nucleotide sequence ID" value="NZ_BMXJ01000006.1"/>
</dbReference>
<dbReference type="InterPro" id="IPR009075">
    <property type="entry name" value="AcylCo_DH/oxidase_C"/>
</dbReference>
<reference evidence="9 10" key="1">
    <citation type="submission" date="2020-10" db="EMBL/GenBank/DDBJ databases">
        <title>Sequencing the genomes of 1000 actinobacteria strains.</title>
        <authorList>
            <person name="Klenk H.-P."/>
        </authorList>
    </citation>
    <scope>NUCLEOTIDE SEQUENCE [LARGE SCALE GENOMIC DNA]</scope>
    <source>
        <strain evidence="9 10">DSM 45157</strain>
    </source>
</reference>
<accession>A0ABR9HE11</accession>
<dbReference type="InterPro" id="IPR006089">
    <property type="entry name" value="Acyl-CoA_DH_CS"/>
</dbReference>
<feature type="domain" description="Acyl-CoA dehydrogenase/oxidase C-terminal" evidence="6">
    <location>
        <begin position="233"/>
        <end position="381"/>
    </location>
</feature>
<evidence type="ECO:0000256" key="2">
    <source>
        <dbReference type="ARBA" id="ARBA00009347"/>
    </source>
</evidence>
<dbReference type="GO" id="GO:0016937">
    <property type="term" value="F:short-chain fatty acyl-CoA dehydrogenase activity"/>
    <property type="evidence" value="ECO:0007669"/>
    <property type="project" value="UniProtKB-EC"/>
</dbReference>
<keyword evidence="3 5" id="KW-0285">Flavoprotein</keyword>
<evidence type="ECO:0000313" key="9">
    <source>
        <dbReference type="EMBL" id="MBE1457232.1"/>
    </source>
</evidence>
<evidence type="ECO:0000259" key="7">
    <source>
        <dbReference type="Pfam" id="PF02770"/>
    </source>
</evidence>
<evidence type="ECO:0000256" key="3">
    <source>
        <dbReference type="ARBA" id="ARBA00022630"/>
    </source>
</evidence>
<dbReference type="EC" id="1.3.8.1" evidence="9"/>
<dbReference type="Proteomes" id="UP000598217">
    <property type="component" value="Unassembled WGS sequence"/>
</dbReference>
<name>A0ABR9HE11_9ACTN</name>
<evidence type="ECO:0000256" key="4">
    <source>
        <dbReference type="ARBA" id="ARBA00022827"/>
    </source>
</evidence>
<evidence type="ECO:0000256" key="1">
    <source>
        <dbReference type="ARBA" id="ARBA00001974"/>
    </source>
</evidence>
<dbReference type="PANTHER" id="PTHR43884">
    <property type="entry name" value="ACYL-COA DEHYDROGENASE"/>
    <property type="match status" value="1"/>
</dbReference>
<keyword evidence="5 9" id="KW-0560">Oxidoreductase</keyword>
<sequence length="385" mass="41526">MKRHELSTEHADLRAAVETFARTEVAPVIGDFYERGAFPYDIIAKMGQMGLFGLPFPEEHGGMGGDYFALCLALEELARVDSSVAITLEAGVSLGAMPIHRFGTEEQKKTYLPGLTSGEALGAFGLTEPDGGSDAGAPRTTARLEDGEWVINGTKSFITNSGTDITALVTVTAVTGTREDGRPEISSILVPRGTPGFSLGQKYSKVGWNASDTNELVFEDCRVPEANLVGERGRGYAQFLRILDEGRIAIAALSVGLAQGCVDESVRYAHERQAFGNSIGRYQAIQFKIAEMEARTYSARLAYYDAASRMLAGEPFKKEAAIAKLIASNAAMDNARDATQVFGGYGFMNDYPVGRFYRDAKILEIGEGTSEVQKMLIARELGLPA</sequence>